<dbReference type="GeneID" id="6750412"/>
<dbReference type="CTD" id="6750412"/>
<evidence type="ECO:0000313" key="2">
    <source>
        <dbReference type="Proteomes" id="UP000009022"/>
    </source>
</evidence>
<dbReference type="EMBL" id="DS985242">
    <property type="protein sequence ID" value="EDV27363.1"/>
    <property type="molecule type" value="Genomic_DNA"/>
</dbReference>
<dbReference type="Proteomes" id="UP000009022">
    <property type="component" value="Unassembled WGS sequence"/>
</dbReference>
<dbReference type="RefSeq" id="XP_002109197.1">
    <property type="nucleotide sequence ID" value="XM_002109161.1"/>
</dbReference>
<organism evidence="1 2">
    <name type="scientific">Trichoplax adhaerens</name>
    <name type="common">Trichoplax reptans</name>
    <dbReference type="NCBI Taxonomy" id="10228"/>
    <lineage>
        <taxon>Eukaryota</taxon>
        <taxon>Metazoa</taxon>
        <taxon>Placozoa</taxon>
        <taxon>Uniplacotomia</taxon>
        <taxon>Trichoplacea</taxon>
        <taxon>Trichoplacidae</taxon>
        <taxon>Trichoplax</taxon>
    </lineage>
</organism>
<sequence>MTTNHNLSVIPNTNPVWMESNGLPQSNFATLNQNTSARLPSIKKKIDYSKFAMMPIEKPVKKILQPLSQLSPKASINSTDHKISDDTIDDESCFTSMWEQNTIKIKEEFLAAYLIELEAEIAKLSAENDVLLNRLRHWQFYQTRMQQMK</sequence>
<dbReference type="KEGG" id="tad:TRIADDRAFT_52979"/>
<gene>
    <name evidence="1" type="ORF">TRIADDRAFT_52979</name>
</gene>
<proteinExistence type="predicted"/>
<dbReference type="HOGENOM" id="CLU_1752067_0_0_1"/>
<protein>
    <submittedName>
        <fullName evidence="1">Uncharacterized protein</fullName>
    </submittedName>
</protein>
<reference evidence="1 2" key="1">
    <citation type="journal article" date="2008" name="Nature">
        <title>The Trichoplax genome and the nature of placozoans.</title>
        <authorList>
            <person name="Srivastava M."/>
            <person name="Begovic E."/>
            <person name="Chapman J."/>
            <person name="Putnam N.H."/>
            <person name="Hellsten U."/>
            <person name="Kawashima T."/>
            <person name="Kuo A."/>
            <person name="Mitros T."/>
            <person name="Salamov A."/>
            <person name="Carpenter M.L."/>
            <person name="Signorovitch A.Y."/>
            <person name="Moreno M.A."/>
            <person name="Kamm K."/>
            <person name="Grimwood J."/>
            <person name="Schmutz J."/>
            <person name="Shapiro H."/>
            <person name="Grigoriev I.V."/>
            <person name="Buss L.W."/>
            <person name="Schierwater B."/>
            <person name="Dellaporta S.L."/>
            <person name="Rokhsar D.S."/>
        </authorList>
    </citation>
    <scope>NUCLEOTIDE SEQUENCE [LARGE SCALE GENOMIC DNA]</scope>
    <source>
        <strain evidence="1 2">Grell-BS-1999</strain>
    </source>
</reference>
<dbReference type="AlphaFoldDB" id="B3RMZ3"/>
<name>B3RMZ3_TRIAD</name>
<accession>B3RMZ3</accession>
<keyword evidence="2" id="KW-1185">Reference proteome</keyword>
<evidence type="ECO:0000313" key="1">
    <source>
        <dbReference type="EMBL" id="EDV27363.1"/>
    </source>
</evidence>
<dbReference type="InParanoid" id="B3RMZ3"/>